<proteinExistence type="predicted"/>
<gene>
    <name evidence="2" type="ORF">M8523_33845</name>
</gene>
<organism evidence="2 3">
    <name type="scientific">Lichenifustis flavocetrariae</name>
    <dbReference type="NCBI Taxonomy" id="2949735"/>
    <lineage>
        <taxon>Bacteria</taxon>
        <taxon>Pseudomonadati</taxon>
        <taxon>Pseudomonadota</taxon>
        <taxon>Alphaproteobacteria</taxon>
        <taxon>Hyphomicrobiales</taxon>
        <taxon>Lichenihabitantaceae</taxon>
        <taxon>Lichenifustis</taxon>
    </lineage>
</organism>
<reference evidence="2" key="1">
    <citation type="submission" date="2022-05" db="EMBL/GenBank/DDBJ databases">
        <authorList>
            <person name="Pankratov T."/>
        </authorList>
    </citation>
    <scope>NUCLEOTIDE SEQUENCE</scope>
    <source>
        <strain evidence="2">BP6-180914</strain>
    </source>
</reference>
<keyword evidence="1" id="KW-0812">Transmembrane</keyword>
<feature type="transmembrane region" description="Helical" evidence="1">
    <location>
        <begin position="41"/>
        <end position="64"/>
    </location>
</feature>
<keyword evidence="3" id="KW-1185">Reference proteome</keyword>
<dbReference type="EMBL" id="JAMOIM010000070">
    <property type="protein sequence ID" value="MCW6512867.1"/>
    <property type="molecule type" value="Genomic_DNA"/>
</dbReference>
<dbReference type="RefSeq" id="WP_282589243.1">
    <property type="nucleotide sequence ID" value="NZ_JAMOIM010000070.1"/>
</dbReference>
<name>A0AA41ZBJ8_9HYPH</name>
<evidence type="ECO:0000313" key="2">
    <source>
        <dbReference type="EMBL" id="MCW6512867.1"/>
    </source>
</evidence>
<keyword evidence="1" id="KW-1133">Transmembrane helix</keyword>
<evidence type="ECO:0000313" key="3">
    <source>
        <dbReference type="Proteomes" id="UP001165667"/>
    </source>
</evidence>
<keyword evidence="1" id="KW-0472">Membrane</keyword>
<accession>A0AA41ZBJ8</accession>
<sequence>MQTLATLISQLRRLLDSPKVQARRTECPQARGRRLDSDQAAVNRLMMVKIGWTLSFLMFLATFLQDGDHLRLFERLLNISALVNAVFATLSQEKWSSKNLSRWDEAIFFATISMGLRLFA</sequence>
<comment type="caution">
    <text evidence="2">The sequence shown here is derived from an EMBL/GenBank/DDBJ whole genome shotgun (WGS) entry which is preliminary data.</text>
</comment>
<protein>
    <submittedName>
        <fullName evidence="2">Uncharacterized protein</fullName>
    </submittedName>
</protein>
<dbReference type="Proteomes" id="UP001165667">
    <property type="component" value="Unassembled WGS sequence"/>
</dbReference>
<evidence type="ECO:0000256" key="1">
    <source>
        <dbReference type="SAM" id="Phobius"/>
    </source>
</evidence>
<dbReference type="AlphaFoldDB" id="A0AA41ZBJ8"/>